<accession>A0A0F9GD32</accession>
<organism evidence="1">
    <name type="scientific">marine sediment metagenome</name>
    <dbReference type="NCBI Taxonomy" id="412755"/>
    <lineage>
        <taxon>unclassified sequences</taxon>
        <taxon>metagenomes</taxon>
        <taxon>ecological metagenomes</taxon>
    </lineage>
</organism>
<evidence type="ECO:0000313" key="1">
    <source>
        <dbReference type="EMBL" id="KKL88401.1"/>
    </source>
</evidence>
<proteinExistence type="predicted"/>
<sequence>MALQGDRLGHVTDKLVRGWWFKFTGERVPEGYEIMKYLPGKGRDNPLYEANEKLIETCPRYFVGDMAFTVRLAYCPNSLLTCWLFEFYKAFKIMAYTCKMVEEHFQILDLTKPFAVINFDG</sequence>
<dbReference type="AlphaFoldDB" id="A0A0F9GD32"/>
<protein>
    <submittedName>
        <fullName evidence="1">Uncharacterized protein</fullName>
    </submittedName>
</protein>
<name>A0A0F9GD32_9ZZZZ</name>
<reference evidence="1" key="1">
    <citation type="journal article" date="2015" name="Nature">
        <title>Complex archaea that bridge the gap between prokaryotes and eukaryotes.</title>
        <authorList>
            <person name="Spang A."/>
            <person name="Saw J.H."/>
            <person name="Jorgensen S.L."/>
            <person name="Zaremba-Niedzwiedzka K."/>
            <person name="Martijn J."/>
            <person name="Lind A.E."/>
            <person name="van Eijk R."/>
            <person name="Schleper C."/>
            <person name="Guy L."/>
            <person name="Ettema T.J."/>
        </authorList>
    </citation>
    <scope>NUCLEOTIDE SEQUENCE</scope>
</reference>
<dbReference type="EMBL" id="LAZR01020575">
    <property type="protein sequence ID" value="KKL88401.1"/>
    <property type="molecule type" value="Genomic_DNA"/>
</dbReference>
<gene>
    <name evidence="1" type="ORF">LCGC14_1925070</name>
</gene>
<comment type="caution">
    <text evidence="1">The sequence shown here is derived from an EMBL/GenBank/DDBJ whole genome shotgun (WGS) entry which is preliminary data.</text>
</comment>